<dbReference type="AlphaFoldDB" id="A0A1H1PP83"/>
<sequence>MGEANIRVAAFIINGNNNSVYNARSASFGDTQTIEEL</sequence>
<dbReference type="Proteomes" id="UP000198963">
    <property type="component" value="Chromosome I"/>
</dbReference>
<evidence type="ECO:0000313" key="1">
    <source>
        <dbReference type="EMBL" id="SDS12930.1"/>
    </source>
</evidence>
<protein>
    <submittedName>
        <fullName evidence="1">Uncharacterized protein</fullName>
    </submittedName>
</protein>
<gene>
    <name evidence="1" type="ORF">SAMN04489797_0933</name>
</gene>
<dbReference type="STRING" id="1249933.SAMN04489797_0933"/>
<accession>A0A1H1PP83</accession>
<proteinExistence type="predicted"/>
<dbReference type="EMBL" id="LT629774">
    <property type="protein sequence ID" value="SDS12930.1"/>
    <property type="molecule type" value="Genomic_DNA"/>
</dbReference>
<keyword evidence="2" id="KW-1185">Reference proteome</keyword>
<evidence type="ECO:0000313" key="2">
    <source>
        <dbReference type="Proteomes" id="UP000198963"/>
    </source>
</evidence>
<reference evidence="1 2" key="1">
    <citation type="submission" date="2016-10" db="EMBL/GenBank/DDBJ databases">
        <authorList>
            <person name="Varghese N."/>
            <person name="Submissions S."/>
        </authorList>
    </citation>
    <scope>NUCLEOTIDE SEQUENCE [LARGE SCALE GENOMIC DNA]</scope>
    <source>
        <strain evidence="1 2">RHA_55</strain>
    </source>
</reference>
<name>A0A1H1PP83_9FLAO</name>
<organism evidence="1 2">
    <name type="scientific">Winogradskyella sediminis</name>
    <dbReference type="NCBI Taxonomy" id="1382466"/>
    <lineage>
        <taxon>Bacteria</taxon>
        <taxon>Pseudomonadati</taxon>
        <taxon>Bacteroidota</taxon>
        <taxon>Flavobacteriia</taxon>
        <taxon>Flavobacteriales</taxon>
        <taxon>Flavobacteriaceae</taxon>
        <taxon>Winogradskyella</taxon>
    </lineage>
</organism>